<organism evidence="10">
    <name type="scientific">Proboscia inermis</name>
    <dbReference type="NCBI Taxonomy" id="420281"/>
    <lineage>
        <taxon>Eukaryota</taxon>
        <taxon>Sar</taxon>
        <taxon>Stramenopiles</taxon>
        <taxon>Ochrophyta</taxon>
        <taxon>Bacillariophyta</taxon>
        <taxon>Coscinodiscophyceae</taxon>
        <taxon>Rhizosoleniophycidae</taxon>
        <taxon>Rhizosoleniales</taxon>
        <taxon>Rhizosoleniaceae</taxon>
        <taxon>Proboscia</taxon>
    </lineage>
</organism>
<dbReference type="SUPFAM" id="SSF55856">
    <property type="entry name" value="Cytochrome b5-like heme/steroid binding domain"/>
    <property type="match status" value="2"/>
</dbReference>
<feature type="region of interest" description="Disordered" evidence="7">
    <location>
        <begin position="45"/>
        <end position="64"/>
    </location>
</feature>
<evidence type="ECO:0000256" key="7">
    <source>
        <dbReference type="SAM" id="MobiDB-lite"/>
    </source>
</evidence>
<keyword evidence="3" id="KW-0479">Metal-binding</keyword>
<dbReference type="AlphaFoldDB" id="A0A7S0CLZ8"/>
<gene>
    <name evidence="10" type="ORF">PINE0816_LOCUS24045</name>
</gene>
<keyword evidence="5" id="KW-0408">Iron</keyword>
<comment type="subcellular location">
    <subcellularLocation>
        <location evidence="1">Endoplasmic reticulum</location>
    </subcellularLocation>
</comment>
<proteinExistence type="inferred from homology"/>
<evidence type="ECO:0000256" key="4">
    <source>
        <dbReference type="ARBA" id="ARBA00022824"/>
    </source>
</evidence>
<keyword evidence="4" id="KW-0256">Endoplasmic reticulum</keyword>
<dbReference type="InterPro" id="IPR050577">
    <property type="entry name" value="MAPR/NEUFC/NENF-like"/>
</dbReference>
<evidence type="ECO:0000313" key="10">
    <source>
        <dbReference type="EMBL" id="CAD8427878.1"/>
    </source>
</evidence>
<reference evidence="10" key="1">
    <citation type="submission" date="2021-01" db="EMBL/GenBank/DDBJ databases">
        <authorList>
            <person name="Corre E."/>
            <person name="Pelletier E."/>
            <person name="Niang G."/>
            <person name="Scheremetjew M."/>
            <person name="Finn R."/>
            <person name="Kale V."/>
            <person name="Holt S."/>
            <person name="Cochrane G."/>
            <person name="Meng A."/>
            <person name="Brown T."/>
            <person name="Cohen L."/>
        </authorList>
    </citation>
    <scope>NUCLEOTIDE SEQUENCE</scope>
    <source>
        <strain evidence="10">CCAP1064/1</strain>
    </source>
</reference>
<dbReference type="SMART" id="SM01117">
    <property type="entry name" value="Cyt-b5"/>
    <property type="match status" value="2"/>
</dbReference>
<accession>A0A7S0CLZ8</accession>
<dbReference type="EMBL" id="HBEL01052567">
    <property type="protein sequence ID" value="CAD8427878.1"/>
    <property type="molecule type" value="Transcribed_RNA"/>
</dbReference>
<dbReference type="PANTHER" id="PTHR10281">
    <property type="entry name" value="MEMBRANE-ASSOCIATED PROGESTERONE RECEPTOR COMPONENT-RELATED"/>
    <property type="match status" value="1"/>
</dbReference>
<dbReference type="GO" id="GO:0016020">
    <property type="term" value="C:membrane"/>
    <property type="evidence" value="ECO:0007669"/>
    <property type="project" value="TreeGrafter"/>
</dbReference>
<evidence type="ECO:0000256" key="2">
    <source>
        <dbReference type="ARBA" id="ARBA00022617"/>
    </source>
</evidence>
<evidence type="ECO:0000256" key="5">
    <source>
        <dbReference type="ARBA" id="ARBA00023004"/>
    </source>
</evidence>
<protein>
    <recommendedName>
        <fullName evidence="9">Cytochrome b5 heme-binding domain-containing protein</fullName>
    </recommendedName>
</protein>
<evidence type="ECO:0000259" key="9">
    <source>
        <dbReference type="SMART" id="SM01117"/>
    </source>
</evidence>
<feature type="domain" description="Cytochrome b5 heme-binding" evidence="9">
    <location>
        <begin position="184"/>
        <end position="290"/>
    </location>
</feature>
<keyword evidence="8" id="KW-0472">Membrane</keyword>
<feature type="domain" description="Cytochrome b5 heme-binding" evidence="9">
    <location>
        <begin position="65"/>
        <end position="172"/>
    </location>
</feature>
<dbReference type="InterPro" id="IPR001199">
    <property type="entry name" value="Cyt_B5-like_heme/steroid-bd"/>
</dbReference>
<keyword evidence="2" id="KW-0349">Heme</keyword>
<evidence type="ECO:0000256" key="8">
    <source>
        <dbReference type="SAM" id="Phobius"/>
    </source>
</evidence>
<dbReference type="PANTHER" id="PTHR10281:SF72">
    <property type="entry name" value="NEUDESIN"/>
    <property type="match status" value="1"/>
</dbReference>
<dbReference type="GO" id="GO:0046872">
    <property type="term" value="F:metal ion binding"/>
    <property type="evidence" value="ECO:0007669"/>
    <property type="project" value="UniProtKB-KW"/>
</dbReference>
<evidence type="ECO:0000256" key="1">
    <source>
        <dbReference type="ARBA" id="ARBA00004240"/>
    </source>
</evidence>
<feature type="transmembrane region" description="Helical" evidence="8">
    <location>
        <begin position="20"/>
        <end position="39"/>
    </location>
</feature>
<keyword evidence="8" id="KW-0812">Transmembrane</keyword>
<name>A0A7S0CLZ8_9STRA</name>
<comment type="similarity">
    <text evidence="6">Belongs to the cytochrome b5 family. MAPR subfamily.</text>
</comment>
<sequence length="291" mass="32001">MLETIASTLDKVTGVQGSLGYVVIVILAIALRAFMDAWMKGKRISKGSKSNDETEDDGPEPARNYTEAQLLKFNGSIDKTGRFEVTQQVYLSLNGTVFDVTEGKNFYGPGGPYELFAGHECGVAFAKMSFDNDHLDDMDGCEKLTNSEKHELIGWMEKFTYYRAYPVKGSLIPNNKLSPSDRILSKEEIAKHDGNGTVPEGYAVAPIYIGVGERVFDVSFGGVEFYGKGGAYERFAGKDASRALAKMSFDPADTANTDTSDLSEKELKVLNDWVKTFDERKGYPVVGKIAK</sequence>
<evidence type="ECO:0000256" key="3">
    <source>
        <dbReference type="ARBA" id="ARBA00022723"/>
    </source>
</evidence>
<dbReference type="Pfam" id="PF00173">
    <property type="entry name" value="Cyt-b5"/>
    <property type="match status" value="2"/>
</dbReference>
<evidence type="ECO:0000256" key="6">
    <source>
        <dbReference type="ARBA" id="ARBA00038357"/>
    </source>
</evidence>
<dbReference type="InterPro" id="IPR036400">
    <property type="entry name" value="Cyt_B5-like_heme/steroid_sf"/>
</dbReference>
<keyword evidence="8" id="KW-1133">Transmembrane helix</keyword>
<dbReference type="GO" id="GO:0005783">
    <property type="term" value="C:endoplasmic reticulum"/>
    <property type="evidence" value="ECO:0007669"/>
    <property type="project" value="UniProtKB-SubCell"/>
</dbReference>
<dbReference type="Gene3D" id="3.10.120.10">
    <property type="entry name" value="Cytochrome b5-like heme/steroid binding domain"/>
    <property type="match status" value="2"/>
</dbReference>